<evidence type="ECO:0000256" key="2">
    <source>
        <dbReference type="ARBA" id="ARBA00022729"/>
    </source>
</evidence>
<keyword evidence="7" id="KW-0812">Transmembrane</keyword>
<dbReference type="InterPro" id="IPR036179">
    <property type="entry name" value="Ig-like_dom_sf"/>
</dbReference>
<keyword evidence="3 7" id="KW-0472">Membrane</keyword>
<proteinExistence type="predicted"/>
<protein>
    <submittedName>
        <fullName evidence="9">V-set domain-containing T-cell activation inhibitor 1 B7-like protein 4</fullName>
    </submittedName>
</protein>
<dbReference type="Pfam" id="PF07686">
    <property type="entry name" value="V-set"/>
    <property type="match status" value="1"/>
</dbReference>
<dbReference type="AlphaFoldDB" id="A0A5A9N156"/>
<dbReference type="GO" id="GO:0005102">
    <property type="term" value="F:signaling receptor binding"/>
    <property type="evidence" value="ECO:0007669"/>
    <property type="project" value="TreeGrafter"/>
</dbReference>
<evidence type="ECO:0000313" key="9">
    <source>
        <dbReference type="EMBL" id="KAA0702751.1"/>
    </source>
</evidence>
<evidence type="ECO:0000256" key="5">
    <source>
        <dbReference type="ARBA" id="ARBA00023180"/>
    </source>
</evidence>
<reference evidence="9 10" key="1">
    <citation type="journal article" date="2019" name="Mol. Ecol. Resour.">
        <title>Chromosome-level genome assembly of Triplophysa tibetana, a fish adapted to the harsh high-altitude environment of the Tibetan Plateau.</title>
        <authorList>
            <person name="Yang X."/>
            <person name="Liu H."/>
            <person name="Ma Z."/>
            <person name="Zou Y."/>
            <person name="Zou M."/>
            <person name="Mao Y."/>
            <person name="Li X."/>
            <person name="Wang H."/>
            <person name="Chen T."/>
            <person name="Wang W."/>
            <person name="Yang R."/>
        </authorList>
    </citation>
    <scope>NUCLEOTIDE SEQUENCE [LARGE SCALE GENOMIC DNA]</scope>
    <source>
        <strain evidence="9">TTIB1903HZAU</strain>
        <tissue evidence="9">Muscle</tissue>
    </source>
</reference>
<dbReference type="InterPro" id="IPR007110">
    <property type="entry name" value="Ig-like_dom"/>
</dbReference>
<name>A0A5A9N156_9TELE</name>
<keyword evidence="7" id="KW-1133">Transmembrane helix</keyword>
<comment type="subcellular location">
    <subcellularLocation>
        <location evidence="1">Membrane</location>
    </subcellularLocation>
</comment>
<dbReference type="GO" id="GO:0009897">
    <property type="term" value="C:external side of plasma membrane"/>
    <property type="evidence" value="ECO:0007669"/>
    <property type="project" value="TreeGrafter"/>
</dbReference>
<dbReference type="InterPro" id="IPR013783">
    <property type="entry name" value="Ig-like_fold"/>
</dbReference>
<accession>A0A5A9N156</accession>
<dbReference type="EMBL" id="SOYY01000024">
    <property type="protein sequence ID" value="KAA0702751.1"/>
    <property type="molecule type" value="Genomic_DNA"/>
</dbReference>
<dbReference type="InterPro" id="IPR050504">
    <property type="entry name" value="IgSF_BTN/MOG"/>
</dbReference>
<sequence length="263" mass="29571">MRLQSGILNSALRATHSPLLWSRGSSQEVPVEKIVAAPGSDAVLSCLFPVKPNMDFEMLVIYWQQGDTVVHSFYGHRDQLEKQNEVYKGRTSLFQDQLEAGNASLMLTDIQPEHNGEYKCYVTCNNRPFDEQKVHLLVAAPYDEPEIAVQYLCKNIIISLSSHGFPKPVVTWSAPLGYENTTLILDSRGRYRLQSNMTLNLNSTEIVRVEMSLDVLSQKFSRALTLHPHPGCEEQSPRCRIGCGIAIVVFLPAVIMLLLQIKQ</sequence>
<dbReference type="GO" id="GO:0050863">
    <property type="term" value="P:regulation of T cell activation"/>
    <property type="evidence" value="ECO:0007669"/>
    <property type="project" value="UniProtKB-ARBA"/>
</dbReference>
<dbReference type="Gene3D" id="2.60.40.10">
    <property type="entry name" value="Immunoglobulins"/>
    <property type="match status" value="1"/>
</dbReference>
<keyword evidence="6" id="KW-0393">Immunoglobulin domain</keyword>
<dbReference type="GO" id="GO:0001817">
    <property type="term" value="P:regulation of cytokine production"/>
    <property type="evidence" value="ECO:0007669"/>
    <property type="project" value="TreeGrafter"/>
</dbReference>
<evidence type="ECO:0000313" key="10">
    <source>
        <dbReference type="Proteomes" id="UP000324632"/>
    </source>
</evidence>
<dbReference type="GO" id="GO:0050852">
    <property type="term" value="P:T cell receptor signaling pathway"/>
    <property type="evidence" value="ECO:0007669"/>
    <property type="project" value="TreeGrafter"/>
</dbReference>
<evidence type="ECO:0000256" key="6">
    <source>
        <dbReference type="ARBA" id="ARBA00023319"/>
    </source>
</evidence>
<dbReference type="InterPro" id="IPR003599">
    <property type="entry name" value="Ig_sub"/>
</dbReference>
<feature type="domain" description="Ig-like" evidence="8">
    <location>
        <begin position="18"/>
        <end position="135"/>
    </location>
</feature>
<feature type="transmembrane region" description="Helical" evidence="7">
    <location>
        <begin position="244"/>
        <end position="261"/>
    </location>
</feature>
<organism evidence="9 10">
    <name type="scientific">Triplophysa tibetana</name>
    <dbReference type="NCBI Taxonomy" id="1572043"/>
    <lineage>
        <taxon>Eukaryota</taxon>
        <taxon>Metazoa</taxon>
        <taxon>Chordata</taxon>
        <taxon>Craniata</taxon>
        <taxon>Vertebrata</taxon>
        <taxon>Euteleostomi</taxon>
        <taxon>Actinopterygii</taxon>
        <taxon>Neopterygii</taxon>
        <taxon>Teleostei</taxon>
        <taxon>Ostariophysi</taxon>
        <taxon>Cypriniformes</taxon>
        <taxon>Nemacheilidae</taxon>
        <taxon>Triplophysa</taxon>
    </lineage>
</organism>
<dbReference type="SUPFAM" id="SSF48726">
    <property type="entry name" value="Immunoglobulin"/>
    <property type="match status" value="1"/>
</dbReference>
<dbReference type="FunFam" id="2.60.40.10:FF:000142">
    <property type="entry name" value="V-set domain-containing T-cell activation inhibitor 1"/>
    <property type="match status" value="1"/>
</dbReference>
<evidence type="ECO:0000256" key="7">
    <source>
        <dbReference type="SAM" id="Phobius"/>
    </source>
</evidence>
<evidence type="ECO:0000259" key="8">
    <source>
        <dbReference type="PROSITE" id="PS50835"/>
    </source>
</evidence>
<keyword evidence="10" id="KW-1185">Reference proteome</keyword>
<dbReference type="PROSITE" id="PS50835">
    <property type="entry name" value="IG_LIKE"/>
    <property type="match status" value="1"/>
</dbReference>
<keyword evidence="5" id="KW-0325">Glycoprotein</keyword>
<dbReference type="Proteomes" id="UP000324632">
    <property type="component" value="Chromosome 24"/>
</dbReference>
<dbReference type="GO" id="GO:1903037">
    <property type="term" value="P:regulation of leukocyte cell-cell adhesion"/>
    <property type="evidence" value="ECO:0007669"/>
    <property type="project" value="UniProtKB-ARBA"/>
</dbReference>
<evidence type="ECO:0000256" key="1">
    <source>
        <dbReference type="ARBA" id="ARBA00004370"/>
    </source>
</evidence>
<dbReference type="SMART" id="SM00409">
    <property type="entry name" value="IG"/>
    <property type="match status" value="1"/>
</dbReference>
<dbReference type="PANTHER" id="PTHR24100">
    <property type="entry name" value="BUTYROPHILIN"/>
    <property type="match status" value="1"/>
</dbReference>
<keyword evidence="2" id="KW-0732">Signal</keyword>
<evidence type="ECO:0000256" key="3">
    <source>
        <dbReference type="ARBA" id="ARBA00023136"/>
    </source>
</evidence>
<evidence type="ECO:0000256" key="4">
    <source>
        <dbReference type="ARBA" id="ARBA00023157"/>
    </source>
</evidence>
<keyword evidence="4" id="KW-1015">Disulfide bond</keyword>
<gene>
    <name evidence="9" type="ORF">E1301_Tti016527</name>
</gene>
<dbReference type="InterPro" id="IPR013106">
    <property type="entry name" value="Ig_V-set"/>
</dbReference>
<comment type="caution">
    <text evidence="9">The sequence shown here is derived from an EMBL/GenBank/DDBJ whole genome shotgun (WGS) entry which is preliminary data.</text>
</comment>